<accession>A0A3E0H0Z7</accession>
<evidence type="ECO:0000256" key="3">
    <source>
        <dbReference type="ARBA" id="ARBA00022490"/>
    </source>
</evidence>
<organism evidence="5 6">
    <name type="scientific">Kutzneria buriramensis</name>
    <dbReference type="NCBI Taxonomy" id="1045776"/>
    <lineage>
        <taxon>Bacteria</taxon>
        <taxon>Bacillati</taxon>
        <taxon>Actinomycetota</taxon>
        <taxon>Actinomycetes</taxon>
        <taxon>Pseudonocardiales</taxon>
        <taxon>Pseudonocardiaceae</taxon>
        <taxon>Kutzneria</taxon>
    </lineage>
</organism>
<keyword evidence="3" id="KW-0963">Cytoplasm</keyword>
<dbReference type="RefSeq" id="WP_116179797.1">
    <property type="nucleotide sequence ID" value="NZ_CP144375.1"/>
</dbReference>
<protein>
    <submittedName>
        <fullName evidence="5">ESAT-6 protein secretion system EspG family protein</fullName>
    </submittedName>
</protein>
<sequence>MTMLRTSVVLADETYALTWMSEGFDVQHEALFVPLDTSDMSRLAQATVRAGQELSQAGLFDSEHGVHPDLLETFRALAKPAVEFFGWIGDRQRPKPVSALATTTSTRGVLAVLNGDTLGLHPVRHDALADALVAQLPAAPAGHGQSITVPASEIDGTARSVGGDEEFSVFAGQQRNPAVQQLRRLVGLPRTSGAQLYVAVRDRLGRRHRCPFPLNVIDTDAGRWFVQRQHNAGGQAWLTAAPATPQVLSAKLYEMHSALIGGR</sequence>
<evidence type="ECO:0000256" key="2">
    <source>
        <dbReference type="ARBA" id="ARBA00006411"/>
    </source>
</evidence>
<keyword evidence="6" id="KW-1185">Reference proteome</keyword>
<dbReference type="InterPro" id="IPR025734">
    <property type="entry name" value="EspG"/>
</dbReference>
<comment type="caution">
    <text evidence="5">The sequence shown here is derived from an EMBL/GenBank/DDBJ whole genome shotgun (WGS) entry which is preliminary data.</text>
</comment>
<dbReference type="AlphaFoldDB" id="A0A3E0H0Z7"/>
<comment type="similarity">
    <text evidence="2">Belongs to the EspG family.</text>
</comment>
<dbReference type="Proteomes" id="UP000256269">
    <property type="component" value="Unassembled WGS sequence"/>
</dbReference>
<comment type="subcellular location">
    <subcellularLocation>
        <location evidence="1">Cytoplasm</location>
    </subcellularLocation>
</comment>
<evidence type="ECO:0000256" key="1">
    <source>
        <dbReference type="ARBA" id="ARBA00004496"/>
    </source>
</evidence>
<evidence type="ECO:0000256" key="4">
    <source>
        <dbReference type="ARBA" id="ARBA00023186"/>
    </source>
</evidence>
<evidence type="ECO:0000313" key="6">
    <source>
        <dbReference type="Proteomes" id="UP000256269"/>
    </source>
</evidence>
<dbReference type="OrthoDB" id="3667894at2"/>
<name>A0A3E0H0Z7_9PSEU</name>
<gene>
    <name evidence="5" type="ORF">BCF44_117117</name>
</gene>
<reference evidence="5 6" key="1">
    <citation type="submission" date="2018-08" db="EMBL/GenBank/DDBJ databases">
        <title>Genomic Encyclopedia of Archaeal and Bacterial Type Strains, Phase II (KMG-II): from individual species to whole genera.</title>
        <authorList>
            <person name="Goeker M."/>
        </authorList>
    </citation>
    <scope>NUCLEOTIDE SEQUENCE [LARGE SCALE GENOMIC DNA]</scope>
    <source>
        <strain evidence="5 6">DSM 45791</strain>
    </source>
</reference>
<dbReference type="Pfam" id="PF14011">
    <property type="entry name" value="ESX-1_EspG"/>
    <property type="match status" value="1"/>
</dbReference>
<keyword evidence="4" id="KW-0143">Chaperone</keyword>
<dbReference type="EMBL" id="QUNO01000017">
    <property type="protein sequence ID" value="REH35729.1"/>
    <property type="molecule type" value="Genomic_DNA"/>
</dbReference>
<proteinExistence type="inferred from homology"/>
<evidence type="ECO:0000313" key="5">
    <source>
        <dbReference type="EMBL" id="REH35729.1"/>
    </source>
</evidence>